<reference evidence="1" key="2">
    <citation type="journal article" date="2015" name="Data Brief">
        <title>Shoot transcriptome of the giant reed, Arundo donax.</title>
        <authorList>
            <person name="Barrero R.A."/>
            <person name="Guerrero F.D."/>
            <person name="Moolhuijzen P."/>
            <person name="Goolsby J.A."/>
            <person name="Tidwell J."/>
            <person name="Bellgard S.E."/>
            <person name="Bellgard M.I."/>
        </authorList>
    </citation>
    <scope>NUCLEOTIDE SEQUENCE</scope>
    <source>
        <tissue evidence="1">Shoot tissue taken approximately 20 cm above the soil surface</tissue>
    </source>
</reference>
<accession>A0A0A9AFK3</accession>
<name>A0A0A9AFK3_ARUDO</name>
<reference evidence="1" key="1">
    <citation type="submission" date="2014-09" db="EMBL/GenBank/DDBJ databases">
        <authorList>
            <person name="Magalhaes I.L.F."/>
            <person name="Oliveira U."/>
            <person name="Santos F.R."/>
            <person name="Vidigal T.H.D.A."/>
            <person name="Brescovit A.D."/>
            <person name="Santos A.J."/>
        </authorList>
    </citation>
    <scope>NUCLEOTIDE SEQUENCE</scope>
    <source>
        <tissue evidence="1">Shoot tissue taken approximately 20 cm above the soil surface</tissue>
    </source>
</reference>
<sequence>MGCTICTVPLHKVLHKMKKAFPSLCMGEATLPLLTLCKHLCTYQEEEDLQLSSEVDS</sequence>
<dbReference type="EMBL" id="GBRH01249252">
    <property type="protein sequence ID" value="JAD48643.1"/>
    <property type="molecule type" value="Transcribed_RNA"/>
</dbReference>
<organism evidence="1">
    <name type="scientific">Arundo donax</name>
    <name type="common">Giant reed</name>
    <name type="synonym">Donax arundinaceus</name>
    <dbReference type="NCBI Taxonomy" id="35708"/>
    <lineage>
        <taxon>Eukaryota</taxon>
        <taxon>Viridiplantae</taxon>
        <taxon>Streptophyta</taxon>
        <taxon>Embryophyta</taxon>
        <taxon>Tracheophyta</taxon>
        <taxon>Spermatophyta</taxon>
        <taxon>Magnoliopsida</taxon>
        <taxon>Liliopsida</taxon>
        <taxon>Poales</taxon>
        <taxon>Poaceae</taxon>
        <taxon>PACMAD clade</taxon>
        <taxon>Arundinoideae</taxon>
        <taxon>Arundineae</taxon>
        <taxon>Arundo</taxon>
    </lineage>
</organism>
<protein>
    <submittedName>
        <fullName evidence="1">Uncharacterized protein</fullName>
    </submittedName>
</protein>
<proteinExistence type="predicted"/>
<dbReference type="AlphaFoldDB" id="A0A0A9AFK3"/>
<evidence type="ECO:0000313" key="1">
    <source>
        <dbReference type="EMBL" id="JAD48643.1"/>
    </source>
</evidence>